<evidence type="ECO:0000313" key="2">
    <source>
        <dbReference type="EMBL" id="BCT93603.1"/>
    </source>
</evidence>
<dbReference type="RefSeq" id="WP_213434515.1">
    <property type="nucleotide sequence ID" value="NZ_AP024545.1"/>
</dbReference>
<reference evidence="2 3" key="1">
    <citation type="submission" date="2021-03" db="EMBL/GenBank/DDBJ databases">
        <title>Complete Genome Sequences of Two Lysobacter Strains Isolated from Sea Water (Lysobacter caseinilyticus) and Soil (Lysobacter helvus) in South Korea.</title>
        <authorList>
            <person name="Watanabe Y."/>
            <person name="Arakawa K."/>
        </authorList>
    </citation>
    <scope>NUCLEOTIDE SEQUENCE [LARGE SCALE GENOMIC DNA]</scope>
    <source>
        <strain evidence="2 3">KVB24</strain>
    </source>
</reference>
<feature type="chain" id="PRO_5047316063" evidence="1">
    <location>
        <begin position="27"/>
        <end position="161"/>
    </location>
</feature>
<dbReference type="EMBL" id="AP024545">
    <property type="protein sequence ID" value="BCT93603.1"/>
    <property type="molecule type" value="Genomic_DNA"/>
</dbReference>
<evidence type="ECO:0000256" key="1">
    <source>
        <dbReference type="SAM" id="SignalP"/>
    </source>
</evidence>
<feature type="signal peptide" evidence="1">
    <location>
        <begin position="1"/>
        <end position="26"/>
    </location>
</feature>
<keyword evidence="3" id="KW-1185">Reference proteome</keyword>
<keyword evidence="1" id="KW-0732">Signal</keyword>
<protein>
    <submittedName>
        <fullName evidence="2">Uncharacterized protein</fullName>
    </submittedName>
</protein>
<organism evidence="2 3">
    <name type="scientific">Noviluteimonas caseinilytica</name>
    <dbReference type="NCBI Taxonomy" id="2675101"/>
    <lineage>
        <taxon>Bacteria</taxon>
        <taxon>Pseudomonadati</taxon>
        <taxon>Pseudomonadota</taxon>
        <taxon>Gammaproteobacteria</taxon>
        <taxon>Lysobacterales</taxon>
        <taxon>Lysobacteraceae</taxon>
        <taxon>Noviluteimonas</taxon>
    </lineage>
</organism>
<proteinExistence type="predicted"/>
<gene>
    <name evidence="2" type="ORF">LYSCAS_26270</name>
</gene>
<name>A0ABM7Q828_9GAMM</name>
<accession>A0ABM7Q828</accession>
<dbReference type="Proteomes" id="UP000681317">
    <property type="component" value="Chromosome"/>
</dbReference>
<sequence>MKRQHLNFAFGTLALFATAVALSTFAQWAINRANQDALENARRVQRDLIVPPEMRPVGTSTQVNHGGPVGIRQKFVSSQRAERLTADFLITAKQQGWLLTDRRKLRWGVYEANYCRNGWQLTFHAEDRGSGQTTISLGVYLRDDSPTAQCKSEIDSGSAKT</sequence>
<evidence type="ECO:0000313" key="3">
    <source>
        <dbReference type="Proteomes" id="UP000681317"/>
    </source>
</evidence>